<evidence type="ECO:0000313" key="2">
    <source>
        <dbReference type="Proteomes" id="UP001595528"/>
    </source>
</evidence>
<sequence length="86" mass="9889">MQYYIADTHVDGKAVKLIYVSYEAISTDDMAKRSVSALSRRLEGYTVVLVANDLFNKPEFVGPPWAVDYLEDRSIEDFNWHLTTIE</sequence>
<evidence type="ECO:0000313" key="1">
    <source>
        <dbReference type="EMBL" id="MFC3227640.1"/>
    </source>
</evidence>
<dbReference type="EMBL" id="JBHRTR010000024">
    <property type="protein sequence ID" value="MFC3227640.1"/>
    <property type="molecule type" value="Genomic_DNA"/>
</dbReference>
<gene>
    <name evidence="1" type="ORF">ACFOGJ_10385</name>
</gene>
<protein>
    <submittedName>
        <fullName evidence="1">Uncharacterized protein</fullName>
    </submittedName>
</protein>
<keyword evidence="2" id="KW-1185">Reference proteome</keyword>
<proteinExistence type="predicted"/>
<dbReference type="RefSeq" id="WP_379899974.1">
    <property type="nucleotide sequence ID" value="NZ_JBHRTR010000024.1"/>
</dbReference>
<comment type="caution">
    <text evidence="1">The sequence shown here is derived from an EMBL/GenBank/DDBJ whole genome shotgun (WGS) entry which is preliminary data.</text>
</comment>
<name>A0ABV7KZP3_9PROT</name>
<dbReference type="Proteomes" id="UP001595528">
    <property type="component" value="Unassembled WGS sequence"/>
</dbReference>
<accession>A0ABV7KZP3</accession>
<organism evidence="1 2">
    <name type="scientific">Marinibaculum pumilum</name>
    <dbReference type="NCBI Taxonomy" id="1766165"/>
    <lineage>
        <taxon>Bacteria</taxon>
        <taxon>Pseudomonadati</taxon>
        <taxon>Pseudomonadota</taxon>
        <taxon>Alphaproteobacteria</taxon>
        <taxon>Rhodospirillales</taxon>
        <taxon>Rhodospirillaceae</taxon>
        <taxon>Marinibaculum</taxon>
    </lineage>
</organism>
<reference evidence="2" key="1">
    <citation type="journal article" date="2019" name="Int. J. Syst. Evol. Microbiol.">
        <title>The Global Catalogue of Microorganisms (GCM) 10K type strain sequencing project: providing services to taxonomists for standard genome sequencing and annotation.</title>
        <authorList>
            <consortium name="The Broad Institute Genomics Platform"/>
            <consortium name="The Broad Institute Genome Sequencing Center for Infectious Disease"/>
            <person name="Wu L."/>
            <person name="Ma J."/>
        </authorList>
    </citation>
    <scope>NUCLEOTIDE SEQUENCE [LARGE SCALE GENOMIC DNA]</scope>
    <source>
        <strain evidence="2">KCTC 42964</strain>
    </source>
</reference>